<feature type="compositionally biased region" description="Pro residues" evidence="1">
    <location>
        <begin position="47"/>
        <end position="57"/>
    </location>
</feature>
<reference evidence="2 3" key="1">
    <citation type="submission" date="2014-04" db="EMBL/GenBank/DDBJ databases">
        <authorList>
            <person name="Sibley D."/>
            <person name="Venepally P."/>
            <person name="Karamycheva S."/>
            <person name="Hadjithomas M."/>
            <person name="Khan A."/>
            <person name="Brunk B."/>
            <person name="Roos D."/>
            <person name="Caler E."/>
            <person name="Lorenzi H."/>
        </authorList>
    </citation>
    <scope>NUCLEOTIDE SEQUENCE [LARGE SCALE GENOMIC DNA]</scope>
    <source>
        <strain evidence="2 3">MAS</strain>
    </source>
</reference>
<feature type="region of interest" description="Disordered" evidence="1">
    <location>
        <begin position="40"/>
        <end position="120"/>
    </location>
</feature>
<feature type="compositionally biased region" description="Basic and acidic residues" evidence="1">
    <location>
        <begin position="420"/>
        <end position="440"/>
    </location>
</feature>
<feature type="compositionally biased region" description="Low complexity" evidence="1">
    <location>
        <begin position="270"/>
        <end position="282"/>
    </location>
</feature>
<evidence type="ECO:0000313" key="2">
    <source>
        <dbReference type="EMBL" id="KFH12018.1"/>
    </source>
</evidence>
<feature type="region of interest" description="Disordered" evidence="1">
    <location>
        <begin position="166"/>
        <end position="191"/>
    </location>
</feature>
<feature type="region of interest" description="Disordered" evidence="1">
    <location>
        <begin position="420"/>
        <end position="491"/>
    </location>
</feature>
<protein>
    <submittedName>
        <fullName evidence="2">Putative glutamic acid-rich protein</fullName>
    </submittedName>
</protein>
<dbReference type="EMBL" id="AEXC02001569">
    <property type="protein sequence ID" value="KFH12018.1"/>
    <property type="molecule type" value="Genomic_DNA"/>
</dbReference>
<proteinExistence type="predicted"/>
<comment type="caution">
    <text evidence="2">The sequence shown here is derived from an EMBL/GenBank/DDBJ whole genome shotgun (WGS) entry which is preliminary data.</text>
</comment>
<dbReference type="Proteomes" id="UP000028821">
    <property type="component" value="Unassembled WGS sequence"/>
</dbReference>
<gene>
    <name evidence="2" type="ORF">TGMAS_289120A</name>
</gene>
<feature type="region of interest" description="Disordered" evidence="1">
    <location>
        <begin position="259"/>
        <end position="368"/>
    </location>
</feature>
<feature type="compositionally biased region" description="Basic and acidic residues" evidence="1">
    <location>
        <begin position="473"/>
        <end position="491"/>
    </location>
</feature>
<evidence type="ECO:0000313" key="3">
    <source>
        <dbReference type="Proteomes" id="UP000028821"/>
    </source>
</evidence>
<feature type="compositionally biased region" description="Basic and acidic residues" evidence="1">
    <location>
        <begin position="76"/>
        <end position="100"/>
    </location>
</feature>
<dbReference type="VEuPathDB" id="ToxoDB:TGMAS_289120A"/>
<feature type="compositionally biased region" description="Acidic residues" evidence="1">
    <location>
        <begin position="314"/>
        <end position="340"/>
    </location>
</feature>
<sequence length="598" mass="64897">MASISSFLKRKVKDRLSLLDAALEADTLVTRLKASLSRLFEGQELPGPLPSLSPLPDSPRSRAGSASPPESQRVSLETERKGAEAKERTESPPEKGDEGPSKPLASSGWSQTRCPPPAHAVPSLVSPLPVDALEKFQQLLHQLLLLCRQQKALALQASHKKLATQTASSASSGGGAGGEAQVAAKGSGPGDEERAAFGGLCTSLVTHPSGLRVLCACLHLGKAYSDKSASSAQLAAVASILQDALEILDLLFAAHAPTPLGRAGPGAPGRPGRAAPRVVRTPQPGTGDMSANEAEKPRGCFSPKDGVDWRCGDEADLDETSSDGDSDADEETAEGEEDVEERNRGTVSEIKGAFPTKSKEKAQRASDASPGVYFQLMDSVMRHTENGSLVVSLLLLPEVYIEHDVLLVLQKLYSFADDTRRRGREAARRRRREAEKREEALGEEQTVDAVMPPWLSSDRFRRSRPSHRPLGRPRRDGREKARGGQRQRDGEFLDLEERGSTVCQQLEDALLNRPECIARLTAALQEGGAAEFVREEALEVLRMVTRRREEMKVIATFQVRARQYAKLTSSPRLGSKEESSHAYARAYSHQYINLCQSI</sequence>
<dbReference type="AlphaFoldDB" id="A0A086QHD6"/>
<accession>A0A086QHD6</accession>
<name>A0A086QHD6_TOXGO</name>
<organism evidence="2 3">
    <name type="scientific">Toxoplasma gondii MAS</name>
    <dbReference type="NCBI Taxonomy" id="943118"/>
    <lineage>
        <taxon>Eukaryota</taxon>
        <taxon>Sar</taxon>
        <taxon>Alveolata</taxon>
        <taxon>Apicomplexa</taxon>
        <taxon>Conoidasida</taxon>
        <taxon>Coccidia</taxon>
        <taxon>Eucoccidiorida</taxon>
        <taxon>Eimeriorina</taxon>
        <taxon>Sarcocystidae</taxon>
        <taxon>Toxoplasma</taxon>
    </lineage>
</organism>
<feature type="compositionally biased region" description="Basic residues" evidence="1">
    <location>
        <begin position="461"/>
        <end position="472"/>
    </location>
</feature>
<evidence type="ECO:0000256" key="1">
    <source>
        <dbReference type="SAM" id="MobiDB-lite"/>
    </source>
</evidence>